<dbReference type="Gene3D" id="3.40.50.300">
    <property type="entry name" value="P-loop containing nucleotide triphosphate hydrolases"/>
    <property type="match status" value="1"/>
</dbReference>
<dbReference type="InterPro" id="IPR027417">
    <property type="entry name" value="P-loop_NTPase"/>
</dbReference>
<evidence type="ECO:0000256" key="13">
    <source>
        <dbReference type="SAM" id="MobiDB-lite"/>
    </source>
</evidence>
<protein>
    <submittedName>
        <fullName evidence="14">Uncharacterized protein</fullName>
    </submittedName>
</protein>
<feature type="compositionally biased region" description="Polar residues" evidence="13">
    <location>
        <begin position="8"/>
        <end position="25"/>
    </location>
</feature>
<proteinExistence type="predicted"/>
<reference evidence="14" key="1">
    <citation type="submission" date="2022-03" db="EMBL/GenBank/DDBJ databases">
        <authorList>
            <person name="Martin C."/>
        </authorList>
    </citation>
    <scope>NUCLEOTIDE SEQUENCE</scope>
</reference>
<keyword evidence="9" id="KW-0496">Mitochondrion</keyword>
<dbReference type="FunFam" id="1.20.5.110:FF:000012">
    <property type="entry name" value="Mitofusin 2"/>
    <property type="match status" value="1"/>
</dbReference>
<evidence type="ECO:0000256" key="6">
    <source>
        <dbReference type="ARBA" id="ARBA00022843"/>
    </source>
</evidence>
<comment type="caution">
    <text evidence="14">The sequence shown here is derived from an EMBL/GenBank/DDBJ whole genome shotgun (WGS) entry which is preliminary data.</text>
</comment>
<evidence type="ECO:0000256" key="10">
    <source>
        <dbReference type="ARBA" id="ARBA00023134"/>
    </source>
</evidence>
<dbReference type="SUPFAM" id="SSF111479">
    <property type="entry name" value="Fzo-like conserved region"/>
    <property type="match status" value="1"/>
</dbReference>
<keyword evidence="10" id="KW-0342">GTP-binding</keyword>
<dbReference type="InterPro" id="IPR045063">
    <property type="entry name" value="Dynamin_N"/>
</dbReference>
<dbReference type="SUPFAM" id="SSF52540">
    <property type="entry name" value="P-loop containing nucleoside triphosphate hydrolases"/>
    <property type="match status" value="1"/>
</dbReference>
<dbReference type="CDD" id="cd09912">
    <property type="entry name" value="DLP_2"/>
    <property type="match status" value="1"/>
</dbReference>
<evidence type="ECO:0000256" key="12">
    <source>
        <dbReference type="SAM" id="Coils"/>
    </source>
</evidence>
<dbReference type="GO" id="GO:0005741">
    <property type="term" value="C:mitochondrial outer membrane"/>
    <property type="evidence" value="ECO:0007669"/>
    <property type="project" value="UniProtKB-SubCell"/>
</dbReference>
<keyword evidence="7" id="KW-1133">Transmembrane helix</keyword>
<evidence type="ECO:0000256" key="2">
    <source>
        <dbReference type="ARBA" id="ARBA00022692"/>
    </source>
</evidence>
<dbReference type="GO" id="GO:0003924">
    <property type="term" value="F:GTPase activity"/>
    <property type="evidence" value="ECO:0007669"/>
    <property type="project" value="InterPro"/>
</dbReference>
<feature type="region of interest" description="Disordered" evidence="13">
    <location>
        <begin position="1"/>
        <end position="25"/>
    </location>
</feature>
<evidence type="ECO:0000256" key="1">
    <source>
        <dbReference type="ARBA" id="ARBA00004374"/>
    </source>
</evidence>
<evidence type="ECO:0000256" key="3">
    <source>
        <dbReference type="ARBA" id="ARBA00022741"/>
    </source>
</evidence>
<evidence type="ECO:0000256" key="7">
    <source>
        <dbReference type="ARBA" id="ARBA00022989"/>
    </source>
</evidence>
<gene>
    <name evidence="14" type="ORF">OFUS_LOCUS457</name>
</gene>
<keyword evidence="4" id="KW-1000">Mitochondrion outer membrane</keyword>
<dbReference type="Pfam" id="PF04799">
    <property type="entry name" value="Fzo_mitofusin"/>
    <property type="match status" value="1"/>
</dbReference>
<comment type="subcellular location">
    <subcellularLocation>
        <location evidence="1">Mitochondrion outer membrane</location>
        <topology evidence="1">Multi-pass membrane protein</topology>
    </subcellularLocation>
</comment>
<evidence type="ECO:0000313" key="14">
    <source>
        <dbReference type="EMBL" id="CAH1772741.1"/>
    </source>
</evidence>
<evidence type="ECO:0000256" key="11">
    <source>
        <dbReference type="ARBA" id="ARBA00023136"/>
    </source>
</evidence>
<keyword evidence="5" id="KW-0378">Hydrolase</keyword>
<dbReference type="InterPro" id="IPR006884">
    <property type="entry name" value="Fzo/mitofusin_HR2"/>
</dbReference>
<sequence length="754" mass="85591">MSGRLQMALSSNMAGESRNLGNGHNTNAASPLKIFGHAKSKIRQVFKNIDEYVTESDRFLSGVPAEERIVDAMQIENVKAYRGKIRGIIDVLNRDHMKVAFFGRTSNGKSTVINAMLRDKILPSGIGHTTICFVCVEGTDEPEGYLLQEGSDDRKQIGDVQKLGSALSSTKASEDSMIRINWPKDKCNLLKDDVILVDSPGIDVHPNTDVWIDKFCMDADVFVLVSNAESTLMQTEKNFFHKVSERLSKPNIFILNNRWDASASEPEYAEQVKRQHLERDIDFLANELKVCSKTEAEDRVFFVSAKEALISRSPHTSTPTSVLAEGYQARLFEFADFERKFEECISKSAVKTKFEQHTVRGKSISSELMAVLDNVFERAIHMKAEKYSTRKEHADKLDYVDRQLDMMTKDIKSKIYEMTEEVERTVSSALNEEIRRLSLLVDEFDRPFLPDRVNMDNYKKGLHAYVEKSLGRNLQSRCSKALTITVEEESRQMTEKMVALLPEEQKQNTLNFLPRRDFEIAYKLDCRNLCADFHEDLEFRFSYGITALVNRFMGPKQASMILGRGFVQNIPRSMPMTPQTPTNEAHRTMGSDDNEVLLALLATFSSLYSRTTVGALAVTGLVAKAAGWRILALSGAIYGLLYLYERLLWTNKAKERKFKHQYVKYASSKLKLIVDLTGANCSHQVQQELSTTFTQLCQQVDLSKADLQEEIKKLNKEIGKLEEIGAQSKSLRNKASYIDSELNSFILTYLKQKD</sequence>
<dbReference type="FunFam" id="3.40.50.300:FF:000214">
    <property type="entry name" value="Mitofusin 2"/>
    <property type="match status" value="1"/>
</dbReference>
<accession>A0A8J1UTW3</accession>
<dbReference type="EMBL" id="CAIIXF020000001">
    <property type="protein sequence ID" value="CAH1772741.1"/>
    <property type="molecule type" value="Genomic_DNA"/>
</dbReference>
<dbReference type="PANTHER" id="PTHR10465:SF3">
    <property type="entry name" value="TRANSMEMBRANE GTPASE MARF-RELATED"/>
    <property type="match status" value="1"/>
</dbReference>
<dbReference type="OrthoDB" id="6256226at2759"/>
<organism evidence="14 15">
    <name type="scientific">Owenia fusiformis</name>
    <name type="common">Polychaete worm</name>
    <dbReference type="NCBI Taxonomy" id="6347"/>
    <lineage>
        <taxon>Eukaryota</taxon>
        <taxon>Metazoa</taxon>
        <taxon>Spiralia</taxon>
        <taxon>Lophotrochozoa</taxon>
        <taxon>Annelida</taxon>
        <taxon>Polychaeta</taxon>
        <taxon>Sedentaria</taxon>
        <taxon>Canalipalpata</taxon>
        <taxon>Sabellida</taxon>
        <taxon>Oweniida</taxon>
        <taxon>Oweniidae</taxon>
        <taxon>Owenia</taxon>
    </lineage>
</organism>
<feature type="coiled-coil region" evidence="12">
    <location>
        <begin position="697"/>
        <end position="724"/>
    </location>
</feature>
<evidence type="ECO:0000256" key="8">
    <source>
        <dbReference type="ARBA" id="ARBA00023054"/>
    </source>
</evidence>
<keyword evidence="8 12" id="KW-0175">Coiled coil</keyword>
<dbReference type="Proteomes" id="UP000749559">
    <property type="component" value="Unassembled WGS sequence"/>
</dbReference>
<evidence type="ECO:0000256" key="5">
    <source>
        <dbReference type="ARBA" id="ARBA00022801"/>
    </source>
</evidence>
<evidence type="ECO:0000256" key="9">
    <source>
        <dbReference type="ARBA" id="ARBA00023128"/>
    </source>
</evidence>
<dbReference type="Pfam" id="PF00350">
    <property type="entry name" value="Dynamin_N"/>
    <property type="match status" value="1"/>
</dbReference>
<evidence type="ECO:0000256" key="4">
    <source>
        <dbReference type="ARBA" id="ARBA00022787"/>
    </source>
</evidence>
<name>A0A8J1UTW3_OWEFU</name>
<dbReference type="InterPro" id="IPR027094">
    <property type="entry name" value="Mitofusin_fam"/>
</dbReference>
<evidence type="ECO:0000313" key="15">
    <source>
        <dbReference type="Proteomes" id="UP000749559"/>
    </source>
</evidence>
<keyword evidence="2" id="KW-0812">Transmembrane</keyword>
<keyword evidence="6" id="KW-0832">Ubl conjugation</keyword>
<dbReference type="AlphaFoldDB" id="A0A8J1UTW3"/>
<dbReference type="PANTHER" id="PTHR10465">
    <property type="entry name" value="TRANSMEMBRANE GTPASE FZO1"/>
    <property type="match status" value="1"/>
</dbReference>
<dbReference type="GO" id="GO:0051646">
    <property type="term" value="P:mitochondrion localization"/>
    <property type="evidence" value="ECO:0007669"/>
    <property type="project" value="TreeGrafter"/>
</dbReference>
<dbReference type="GO" id="GO:0005525">
    <property type="term" value="F:GTP binding"/>
    <property type="evidence" value="ECO:0007669"/>
    <property type="project" value="UniProtKB-KW"/>
</dbReference>
<dbReference type="GO" id="GO:0008053">
    <property type="term" value="P:mitochondrial fusion"/>
    <property type="evidence" value="ECO:0007669"/>
    <property type="project" value="InterPro"/>
</dbReference>
<dbReference type="PROSITE" id="PS51718">
    <property type="entry name" value="G_DYNAMIN_2"/>
    <property type="match status" value="1"/>
</dbReference>
<keyword evidence="11" id="KW-0472">Membrane</keyword>
<dbReference type="InterPro" id="IPR030381">
    <property type="entry name" value="G_DYNAMIN_dom"/>
</dbReference>
<keyword evidence="3" id="KW-0547">Nucleotide-binding</keyword>
<keyword evidence="15" id="KW-1185">Reference proteome</keyword>
<dbReference type="Gene3D" id="1.20.5.110">
    <property type="match status" value="1"/>
</dbReference>